<organism evidence="1 2">
    <name type="scientific">Lipomyces starkeyi NRRL Y-11557</name>
    <dbReference type="NCBI Taxonomy" id="675824"/>
    <lineage>
        <taxon>Eukaryota</taxon>
        <taxon>Fungi</taxon>
        <taxon>Dikarya</taxon>
        <taxon>Ascomycota</taxon>
        <taxon>Saccharomycotina</taxon>
        <taxon>Lipomycetes</taxon>
        <taxon>Lipomycetales</taxon>
        <taxon>Lipomycetaceae</taxon>
        <taxon>Lipomyces</taxon>
    </lineage>
</organism>
<dbReference type="Gene3D" id="3.90.660.10">
    <property type="match status" value="1"/>
</dbReference>
<proteinExistence type="predicted"/>
<dbReference type="EMBL" id="KV454292">
    <property type="protein sequence ID" value="ODQ74014.1"/>
    <property type="molecule type" value="Genomic_DNA"/>
</dbReference>
<sequence length="96" mass="10560">MSLNGDTPFTEDEKSQMASFFEWAVVQSDKWDPSNVSSLSNAEEFDSTTLEAYCQKYLPGMGGWLANKMTGGLLGVNASEVNALFIIDYFRSGSNI</sequence>
<dbReference type="Proteomes" id="UP000094385">
    <property type="component" value="Unassembled WGS sequence"/>
</dbReference>
<accession>A0A1E3Q961</accession>
<evidence type="ECO:0000313" key="2">
    <source>
        <dbReference type="Proteomes" id="UP000094385"/>
    </source>
</evidence>
<reference evidence="1 2" key="1">
    <citation type="journal article" date="2016" name="Proc. Natl. Acad. Sci. U.S.A.">
        <title>Comparative genomics of biotechnologically important yeasts.</title>
        <authorList>
            <person name="Riley R."/>
            <person name="Haridas S."/>
            <person name="Wolfe K.H."/>
            <person name="Lopes M.R."/>
            <person name="Hittinger C.T."/>
            <person name="Goeker M."/>
            <person name="Salamov A.A."/>
            <person name="Wisecaver J.H."/>
            <person name="Long T.M."/>
            <person name="Calvey C.H."/>
            <person name="Aerts A.L."/>
            <person name="Barry K.W."/>
            <person name="Choi C."/>
            <person name="Clum A."/>
            <person name="Coughlan A.Y."/>
            <person name="Deshpande S."/>
            <person name="Douglass A.P."/>
            <person name="Hanson S.J."/>
            <person name="Klenk H.-P."/>
            <person name="LaButti K.M."/>
            <person name="Lapidus A."/>
            <person name="Lindquist E.A."/>
            <person name="Lipzen A.M."/>
            <person name="Meier-Kolthoff J.P."/>
            <person name="Ohm R.A."/>
            <person name="Otillar R.P."/>
            <person name="Pangilinan J.L."/>
            <person name="Peng Y."/>
            <person name="Rokas A."/>
            <person name="Rosa C.A."/>
            <person name="Scheuner C."/>
            <person name="Sibirny A.A."/>
            <person name="Slot J.C."/>
            <person name="Stielow J.B."/>
            <person name="Sun H."/>
            <person name="Kurtzman C.P."/>
            <person name="Blackwell M."/>
            <person name="Grigoriev I.V."/>
            <person name="Jeffries T.W."/>
        </authorList>
    </citation>
    <scope>NUCLEOTIDE SEQUENCE [LARGE SCALE GENOMIC DNA]</scope>
    <source>
        <strain evidence="1 2">NRRL Y-11557</strain>
    </source>
</reference>
<dbReference type="AlphaFoldDB" id="A0A1E3Q961"/>
<evidence type="ECO:0000313" key="1">
    <source>
        <dbReference type="EMBL" id="ODQ74014.1"/>
    </source>
</evidence>
<protein>
    <submittedName>
        <fullName evidence="1">Uncharacterized protein</fullName>
    </submittedName>
</protein>
<gene>
    <name evidence="1" type="ORF">LIPSTDRAFT_2032</name>
</gene>
<keyword evidence="2" id="KW-1185">Reference proteome</keyword>
<dbReference type="OrthoDB" id="5046242at2759"/>
<name>A0A1E3Q961_LIPST</name>